<dbReference type="Gene3D" id="3.30.930.10">
    <property type="entry name" value="Bira Bifunctional Protein, Domain 2"/>
    <property type="match status" value="1"/>
</dbReference>
<organism evidence="3">
    <name type="scientific">freshwater metagenome</name>
    <dbReference type="NCBI Taxonomy" id="449393"/>
    <lineage>
        <taxon>unclassified sequences</taxon>
        <taxon>metagenomes</taxon>
        <taxon>ecological metagenomes</taxon>
    </lineage>
</organism>
<dbReference type="Gene3D" id="2.30.30.100">
    <property type="match status" value="1"/>
</dbReference>
<dbReference type="EMBL" id="CAESAF010000052">
    <property type="protein sequence ID" value="CAB4336639.1"/>
    <property type="molecule type" value="Genomic_DNA"/>
</dbReference>
<evidence type="ECO:0000259" key="2">
    <source>
        <dbReference type="PROSITE" id="PS51733"/>
    </source>
</evidence>
<dbReference type="PANTHER" id="PTHR12835:SF5">
    <property type="entry name" value="BIOTIN--PROTEIN LIGASE"/>
    <property type="match status" value="1"/>
</dbReference>
<keyword evidence="1" id="KW-0436">Ligase</keyword>
<dbReference type="SUPFAM" id="SSF55681">
    <property type="entry name" value="Class II aaRS and biotin synthetases"/>
    <property type="match status" value="1"/>
</dbReference>
<sequence>MQIWAHGSTVLGVGTSAPRAPLDKAFVASLTSQYWRVSVADLTTSTQIDLAELVKSNSATTGDVLAADFQTAGRGRLDRTFEAAPGSALLFSFFIKPQRVRSEWGFITLLAALSMREVISAEDSSQVQLKWPNDILIGDKKVAGLLAQATDDGVIVGIGVNVAMTSAELPVETATSLLIAGFKKLDRNLILSEFLNRFEVNFRAWDSGADFVEDYSNVCATLGRQVQIEVIGRANRIGKAQSINEIGALMLHDGFEVNVGDLVHLR</sequence>
<dbReference type="PANTHER" id="PTHR12835">
    <property type="entry name" value="BIOTIN PROTEIN LIGASE"/>
    <property type="match status" value="1"/>
</dbReference>
<dbReference type="CDD" id="cd16442">
    <property type="entry name" value="BPL"/>
    <property type="match status" value="1"/>
</dbReference>
<accession>A0A6J5Z824</accession>
<dbReference type="GO" id="GO:0004077">
    <property type="term" value="F:biotin--[biotin carboxyl-carrier protein] ligase activity"/>
    <property type="evidence" value="ECO:0007669"/>
    <property type="project" value="InterPro"/>
</dbReference>
<dbReference type="AlphaFoldDB" id="A0A6J5Z824"/>
<evidence type="ECO:0000313" key="3">
    <source>
        <dbReference type="EMBL" id="CAB4336639.1"/>
    </source>
</evidence>
<feature type="domain" description="BPL/LPL catalytic" evidence="2">
    <location>
        <begin position="26"/>
        <end position="206"/>
    </location>
</feature>
<dbReference type="GO" id="GO:0005737">
    <property type="term" value="C:cytoplasm"/>
    <property type="evidence" value="ECO:0007669"/>
    <property type="project" value="TreeGrafter"/>
</dbReference>
<protein>
    <submittedName>
        <fullName evidence="3">Unannotated protein</fullName>
    </submittedName>
</protein>
<dbReference type="InterPro" id="IPR004143">
    <property type="entry name" value="BPL_LPL_catalytic"/>
</dbReference>
<dbReference type="PROSITE" id="PS51733">
    <property type="entry name" value="BPL_LPL_CATALYTIC"/>
    <property type="match status" value="1"/>
</dbReference>
<dbReference type="Pfam" id="PF03099">
    <property type="entry name" value="BPL_LplA_LipB"/>
    <property type="match status" value="1"/>
</dbReference>
<proteinExistence type="predicted"/>
<gene>
    <name evidence="3" type="ORF">UFOPK3574_00601</name>
</gene>
<dbReference type="InterPro" id="IPR045864">
    <property type="entry name" value="aa-tRNA-synth_II/BPL/LPL"/>
</dbReference>
<name>A0A6J5Z824_9ZZZZ</name>
<dbReference type="NCBIfam" id="TIGR00121">
    <property type="entry name" value="birA_ligase"/>
    <property type="match status" value="1"/>
</dbReference>
<dbReference type="InterPro" id="IPR004408">
    <property type="entry name" value="Biotin_CoA_COase_ligase"/>
</dbReference>
<evidence type="ECO:0000256" key="1">
    <source>
        <dbReference type="ARBA" id="ARBA00022598"/>
    </source>
</evidence>
<reference evidence="3" key="1">
    <citation type="submission" date="2020-05" db="EMBL/GenBank/DDBJ databases">
        <authorList>
            <person name="Chiriac C."/>
            <person name="Salcher M."/>
            <person name="Ghai R."/>
            <person name="Kavagutti S V."/>
        </authorList>
    </citation>
    <scope>NUCLEOTIDE SEQUENCE</scope>
</reference>